<accession>A0A2T7BMS0</accession>
<dbReference type="AlphaFoldDB" id="A0A2T7BMS0"/>
<organism evidence="1 2">
    <name type="scientific">Chitinophaga parva</name>
    <dbReference type="NCBI Taxonomy" id="2169414"/>
    <lineage>
        <taxon>Bacteria</taxon>
        <taxon>Pseudomonadati</taxon>
        <taxon>Bacteroidota</taxon>
        <taxon>Chitinophagia</taxon>
        <taxon>Chitinophagales</taxon>
        <taxon>Chitinophagaceae</taxon>
        <taxon>Chitinophaga</taxon>
    </lineage>
</organism>
<dbReference type="EMBL" id="QCYK01000001">
    <property type="protein sequence ID" value="PUZ28975.1"/>
    <property type="molecule type" value="Genomic_DNA"/>
</dbReference>
<name>A0A2T7BMS0_9BACT</name>
<proteinExistence type="predicted"/>
<sequence>MKIEKDPQNQYPGKPMLPIQRQLARPRQLVTWKQSQVTENYSWSSKKEIFFLVILKLNRCMI</sequence>
<evidence type="ECO:0000313" key="1">
    <source>
        <dbReference type="EMBL" id="PUZ28975.1"/>
    </source>
</evidence>
<protein>
    <submittedName>
        <fullName evidence="1">Uncharacterized protein</fullName>
    </submittedName>
</protein>
<reference evidence="1 2" key="1">
    <citation type="submission" date="2018-04" db="EMBL/GenBank/DDBJ databases">
        <title>Chitinophaga fuyangensis sp. nov., isolated from soil in a chemical factory.</title>
        <authorList>
            <person name="Chen K."/>
        </authorList>
    </citation>
    <scope>NUCLEOTIDE SEQUENCE [LARGE SCALE GENOMIC DNA]</scope>
    <source>
        <strain evidence="1 2">LY-1</strain>
    </source>
</reference>
<evidence type="ECO:0000313" key="2">
    <source>
        <dbReference type="Proteomes" id="UP000244450"/>
    </source>
</evidence>
<keyword evidence="2" id="KW-1185">Reference proteome</keyword>
<gene>
    <name evidence="1" type="ORF">DCC81_05755</name>
</gene>
<dbReference type="Proteomes" id="UP000244450">
    <property type="component" value="Unassembled WGS sequence"/>
</dbReference>
<comment type="caution">
    <text evidence="1">The sequence shown here is derived from an EMBL/GenBank/DDBJ whole genome shotgun (WGS) entry which is preliminary data.</text>
</comment>